<reference evidence="1 2" key="1">
    <citation type="submission" date="2019-07" db="EMBL/GenBank/DDBJ databases">
        <title>Genomic analysis of Lentibacillus sp. NKC851-2.</title>
        <authorList>
            <person name="Oh Y.J."/>
        </authorList>
    </citation>
    <scope>NUCLEOTIDE SEQUENCE [LARGE SCALE GENOMIC DNA]</scope>
    <source>
        <strain evidence="1 2">NKC851-2</strain>
    </source>
</reference>
<keyword evidence="2" id="KW-1185">Reference proteome</keyword>
<dbReference type="RefSeq" id="WP_142789961.1">
    <property type="nucleotide sequence ID" value="NZ_VJMZ01000001.1"/>
</dbReference>
<dbReference type="EMBL" id="VJMZ01000001">
    <property type="protein sequence ID" value="TRM10689.1"/>
    <property type="molecule type" value="Genomic_DNA"/>
</dbReference>
<dbReference type="AlphaFoldDB" id="A0A549YFL7"/>
<gene>
    <name evidence="1" type="ORF">FH966_02580</name>
</gene>
<protein>
    <submittedName>
        <fullName evidence="1">Uncharacterized protein</fullName>
    </submittedName>
</protein>
<dbReference type="Proteomes" id="UP000319280">
    <property type="component" value="Unassembled WGS sequence"/>
</dbReference>
<sequence length="80" mass="9354">MNQYYVVRRTKEKDEQFAVIDALSLDEADAIFKVRYKGYEETMQKGEAFYVFQSSEPLTYDENSRVVFPSGRMAVTHKLS</sequence>
<accession>A0A549YFL7</accession>
<proteinExistence type="predicted"/>
<organism evidence="1 2">
    <name type="scientific">Lentibacillus cibarius</name>
    <dbReference type="NCBI Taxonomy" id="2583219"/>
    <lineage>
        <taxon>Bacteria</taxon>
        <taxon>Bacillati</taxon>
        <taxon>Bacillota</taxon>
        <taxon>Bacilli</taxon>
        <taxon>Bacillales</taxon>
        <taxon>Bacillaceae</taxon>
        <taxon>Lentibacillus</taxon>
    </lineage>
</organism>
<name>A0A549YFL7_9BACI</name>
<evidence type="ECO:0000313" key="2">
    <source>
        <dbReference type="Proteomes" id="UP000319280"/>
    </source>
</evidence>
<comment type="caution">
    <text evidence="1">The sequence shown here is derived from an EMBL/GenBank/DDBJ whole genome shotgun (WGS) entry which is preliminary data.</text>
</comment>
<evidence type="ECO:0000313" key="1">
    <source>
        <dbReference type="EMBL" id="TRM10689.1"/>
    </source>
</evidence>